<dbReference type="Pfam" id="PF14056">
    <property type="entry name" value="DUF4250"/>
    <property type="match status" value="1"/>
</dbReference>
<name>A0A9D1A510_9FIRM</name>
<reference evidence="1" key="2">
    <citation type="journal article" date="2021" name="PeerJ">
        <title>Extensive microbial diversity within the chicken gut microbiome revealed by metagenomics and culture.</title>
        <authorList>
            <person name="Gilroy R."/>
            <person name="Ravi A."/>
            <person name="Getino M."/>
            <person name="Pursley I."/>
            <person name="Horton D.L."/>
            <person name="Alikhan N.F."/>
            <person name="Baker D."/>
            <person name="Gharbi K."/>
            <person name="Hall N."/>
            <person name="Watson M."/>
            <person name="Adriaenssens E.M."/>
            <person name="Foster-Nyarko E."/>
            <person name="Jarju S."/>
            <person name="Secka A."/>
            <person name="Antonio M."/>
            <person name="Oren A."/>
            <person name="Chaudhuri R.R."/>
            <person name="La Ragione R."/>
            <person name="Hildebrand F."/>
            <person name="Pallen M.J."/>
        </authorList>
    </citation>
    <scope>NUCLEOTIDE SEQUENCE</scope>
    <source>
        <strain evidence="1">CHK180-2868</strain>
    </source>
</reference>
<evidence type="ECO:0000313" key="2">
    <source>
        <dbReference type="Proteomes" id="UP000824250"/>
    </source>
</evidence>
<protein>
    <submittedName>
        <fullName evidence="1">DUF4250 domain-containing protein</fullName>
    </submittedName>
</protein>
<organism evidence="1 2">
    <name type="scientific">Candidatus Copromonas faecavium</name>
    <name type="common">nom. illeg.</name>
    <dbReference type="NCBI Taxonomy" id="2840740"/>
    <lineage>
        <taxon>Bacteria</taxon>
        <taxon>Bacillati</taxon>
        <taxon>Bacillota</taxon>
        <taxon>Clostridia</taxon>
        <taxon>Lachnospirales</taxon>
        <taxon>Lachnospiraceae</taxon>
        <taxon>Candidatus Copromonas (nom. illeg.)</taxon>
    </lineage>
</organism>
<dbReference type="AlphaFoldDB" id="A0A9D1A510"/>
<sequence>MNTVPNDPVMLLSFVNMKLRDFYPDPDEMCRSMGLERENLEQKLSSIGYEYDPETNQYV</sequence>
<gene>
    <name evidence="1" type="ORF">IAB28_09360</name>
</gene>
<proteinExistence type="predicted"/>
<accession>A0A9D1A510</accession>
<dbReference type="InterPro" id="IPR025346">
    <property type="entry name" value="DUF4250"/>
</dbReference>
<reference evidence="1" key="1">
    <citation type="submission" date="2020-10" db="EMBL/GenBank/DDBJ databases">
        <authorList>
            <person name="Gilroy R."/>
        </authorList>
    </citation>
    <scope>NUCLEOTIDE SEQUENCE</scope>
    <source>
        <strain evidence="1">CHK180-2868</strain>
    </source>
</reference>
<evidence type="ECO:0000313" key="1">
    <source>
        <dbReference type="EMBL" id="HIR06154.1"/>
    </source>
</evidence>
<dbReference type="Proteomes" id="UP000824250">
    <property type="component" value="Unassembled WGS sequence"/>
</dbReference>
<comment type="caution">
    <text evidence="1">The sequence shown here is derived from an EMBL/GenBank/DDBJ whole genome shotgun (WGS) entry which is preliminary data.</text>
</comment>
<dbReference type="EMBL" id="DVGC01000054">
    <property type="protein sequence ID" value="HIR06154.1"/>
    <property type="molecule type" value="Genomic_DNA"/>
</dbReference>